<dbReference type="PROSITE" id="PS50090">
    <property type="entry name" value="MYB_LIKE"/>
    <property type="match status" value="2"/>
</dbReference>
<dbReference type="RefSeq" id="XP_004030059.1">
    <property type="nucleotide sequence ID" value="XM_004030011.1"/>
</dbReference>
<dbReference type="PANTHER" id="PTHR47430">
    <property type="entry name" value="GB|AAC33480.1"/>
    <property type="match status" value="1"/>
</dbReference>
<gene>
    <name evidence="5" type="ORF">IMG5_168590</name>
</gene>
<evidence type="ECO:0000256" key="1">
    <source>
        <dbReference type="SAM" id="Coils"/>
    </source>
</evidence>
<evidence type="ECO:0000313" key="5">
    <source>
        <dbReference type="EMBL" id="EGR28823.1"/>
    </source>
</evidence>
<name>G0R156_ICHMU</name>
<feature type="domain" description="HTH myb-type" evidence="4">
    <location>
        <begin position="160"/>
        <end position="213"/>
    </location>
</feature>
<dbReference type="OrthoDB" id="39591at2759"/>
<protein>
    <submittedName>
        <fullName evidence="5">Ttf1 protein, putative</fullName>
    </submittedName>
</protein>
<dbReference type="PANTHER" id="PTHR47430:SF4">
    <property type="entry name" value="GB|AAC33480.1"/>
    <property type="match status" value="1"/>
</dbReference>
<organism evidence="5 6">
    <name type="scientific">Ichthyophthirius multifiliis</name>
    <name type="common">White spot disease agent</name>
    <name type="synonym">Ich</name>
    <dbReference type="NCBI Taxonomy" id="5932"/>
    <lineage>
        <taxon>Eukaryota</taxon>
        <taxon>Sar</taxon>
        <taxon>Alveolata</taxon>
        <taxon>Ciliophora</taxon>
        <taxon>Intramacronucleata</taxon>
        <taxon>Oligohymenophorea</taxon>
        <taxon>Hymenostomatida</taxon>
        <taxon>Ophryoglenina</taxon>
        <taxon>Ichthyophthirius</taxon>
    </lineage>
</organism>
<dbReference type="SMART" id="SM00717">
    <property type="entry name" value="SANT"/>
    <property type="match status" value="3"/>
</dbReference>
<dbReference type="PROSITE" id="PS51294">
    <property type="entry name" value="HTH_MYB"/>
    <property type="match status" value="1"/>
</dbReference>
<sequence>MKTTKKEKKVNQSPQDKQKKIKKSSLKKHKSHKADSQQTPPQKIKKAVQFNLNENKQYEIESKNLKSINLLQQSQSRKWNQKIYTEIPKTGKFTDEEAQILKQALCKYAYEKNLDEKSLLKLVSAEKPQKETLGAWSQIAECLPYRSVQSCHDFCRRRFNPNNYGGNWNECETQQLIKLVEIHGRKWKFIGEQLERTELNVRDKYKEIGEDNHSQRKKGFWKIQELVLLLKKIQKLSGIKILKKRKKLRNEIEKNAEKLNEESLKQYNKNKRKRDILDLDANTTFLLAFINYPGVQELQNQGSIQWTQIAEKLQTKSKDDCRNKWVQLQRYIFFYGKNFTSESDEDLVSQIIEQDVESEGEIDFDKIFNNKSTQENKERWNIIKKRGDFKKEFHNELLQIKKSFEKNQQDGASLLKKIKTQQNGIQNELVEFFKNNYLQKS</sequence>
<dbReference type="EMBL" id="GL984209">
    <property type="protein sequence ID" value="EGR28823.1"/>
    <property type="molecule type" value="Genomic_DNA"/>
</dbReference>
<proteinExistence type="predicted"/>
<dbReference type="InParanoid" id="G0R156"/>
<feature type="compositionally biased region" description="Basic residues" evidence="2">
    <location>
        <begin position="19"/>
        <end position="32"/>
    </location>
</feature>
<keyword evidence="6" id="KW-1185">Reference proteome</keyword>
<dbReference type="InterPro" id="IPR001005">
    <property type="entry name" value="SANT/Myb"/>
</dbReference>
<dbReference type="CDD" id="cd00167">
    <property type="entry name" value="SANT"/>
    <property type="match status" value="2"/>
</dbReference>
<evidence type="ECO:0000259" key="3">
    <source>
        <dbReference type="PROSITE" id="PS50090"/>
    </source>
</evidence>
<dbReference type="Gene3D" id="1.10.10.60">
    <property type="entry name" value="Homeodomain-like"/>
    <property type="match status" value="3"/>
</dbReference>
<dbReference type="AlphaFoldDB" id="G0R156"/>
<reference evidence="5 6" key="1">
    <citation type="submission" date="2011-07" db="EMBL/GenBank/DDBJ databases">
        <authorList>
            <person name="Coyne R."/>
            <person name="Brami D."/>
            <person name="Johnson J."/>
            <person name="Hostetler J."/>
            <person name="Hannick L."/>
            <person name="Clark T."/>
            <person name="Cassidy-Hanley D."/>
            <person name="Inman J."/>
        </authorList>
    </citation>
    <scope>NUCLEOTIDE SEQUENCE [LARGE SCALE GENOMIC DNA]</scope>
    <source>
        <strain evidence="5 6">G5</strain>
    </source>
</reference>
<dbReference type="InterPro" id="IPR009057">
    <property type="entry name" value="Homeodomain-like_sf"/>
</dbReference>
<dbReference type="OMA" id="IPWMSIS"/>
<accession>G0R156</accession>
<dbReference type="Proteomes" id="UP000008983">
    <property type="component" value="Unassembled WGS sequence"/>
</dbReference>
<evidence type="ECO:0000259" key="4">
    <source>
        <dbReference type="PROSITE" id="PS51294"/>
    </source>
</evidence>
<feature type="domain" description="Myb-like" evidence="3">
    <location>
        <begin position="298"/>
        <end position="329"/>
    </location>
</feature>
<dbReference type="STRING" id="857967.G0R156"/>
<feature type="region of interest" description="Disordered" evidence="2">
    <location>
        <begin position="1"/>
        <end position="44"/>
    </location>
</feature>
<feature type="domain" description="Myb-like" evidence="3">
    <location>
        <begin position="160"/>
        <end position="209"/>
    </location>
</feature>
<dbReference type="SUPFAM" id="SSF46689">
    <property type="entry name" value="Homeodomain-like"/>
    <property type="match status" value="2"/>
</dbReference>
<keyword evidence="1" id="KW-0175">Coiled coil</keyword>
<feature type="coiled-coil region" evidence="1">
    <location>
        <begin position="242"/>
        <end position="269"/>
    </location>
</feature>
<dbReference type="eggNOG" id="KOG0051">
    <property type="taxonomic scope" value="Eukaryota"/>
</dbReference>
<dbReference type="InterPro" id="IPR017930">
    <property type="entry name" value="Myb_dom"/>
</dbReference>
<evidence type="ECO:0000313" key="6">
    <source>
        <dbReference type="Proteomes" id="UP000008983"/>
    </source>
</evidence>
<evidence type="ECO:0000256" key="2">
    <source>
        <dbReference type="SAM" id="MobiDB-lite"/>
    </source>
</evidence>
<dbReference type="GeneID" id="14904896"/>
<dbReference type="Pfam" id="PF13921">
    <property type="entry name" value="Myb_DNA-bind_6"/>
    <property type="match status" value="1"/>
</dbReference>